<name>A0A640UYZ6_9ACTN</name>
<evidence type="ECO:0000256" key="1">
    <source>
        <dbReference type="SAM" id="MobiDB-lite"/>
    </source>
</evidence>
<dbReference type="InterPro" id="IPR011051">
    <property type="entry name" value="RmlC_Cupin_sf"/>
</dbReference>
<feature type="compositionally biased region" description="Polar residues" evidence="1">
    <location>
        <begin position="138"/>
        <end position="149"/>
    </location>
</feature>
<dbReference type="AlphaFoldDB" id="A0A640UYZ6"/>
<evidence type="ECO:0000313" key="2">
    <source>
        <dbReference type="EMBL" id="GFE40001.1"/>
    </source>
</evidence>
<dbReference type="Proteomes" id="UP000431826">
    <property type="component" value="Unassembled WGS sequence"/>
</dbReference>
<dbReference type="EMBL" id="BLIR01000001">
    <property type="protein sequence ID" value="GFE40001.1"/>
    <property type="molecule type" value="Genomic_DNA"/>
</dbReference>
<dbReference type="SUPFAM" id="SSF51182">
    <property type="entry name" value="RmlC-like cupins"/>
    <property type="match status" value="1"/>
</dbReference>
<dbReference type="InterPro" id="IPR014710">
    <property type="entry name" value="RmlC-like_jellyroll"/>
</dbReference>
<reference evidence="2 3" key="1">
    <citation type="submission" date="2019-12" db="EMBL/GenBank/DDBJ databases">
        <title>Whole genome shotgun sequence of Streptomyces tubercidicus NBRC 13090.</title>
        <authorList>
            <person name="Ichikawa N."/>
            <person name="Kimura A."/>
            <person name="Kitahashi Y."/>
            <person name="Komaki H."/>
            <person name="Tamura T."/>
        </authorList>
    </citation>
    <scope>NUCLEOTIDE SEQUENCE [LARGE SCALE GENOMIC DNA]</scope>
    <source>
        <strain evidence="2 3">NBRC 13090</strain>
    </source>
</reference>
<accession>A0A640UYZ6</accession>
<gene>
    <name evidence="2" type="ORF">Stube_46740</name>
</gene>
<evidence type="ECO:0000313" key="3">
    <source>
        <dbReference type="Proteomes" id="UP000431826"/>
    </source>
</evidence>
<feature type="region of interest" description="Disordered" evidence="1">
    <location>
        <begin position="107"/>
        <end position="149"/>
    </location>
</feature>
<comment type="caution">
    <text evidence="2">The sequence shown here is derived from an EMBL/GenBank/DDBJ whole genome shotgun (WGS) entry which is preliminary data.</text>
</comment>
<organism evidence="2 3">
    <name type="scientific">Streptomyces tubercidicus</name>
    <dbReference type="NCBI Taxonomy" id="47759"/>
    <lineage>
        <taxon>Bacteria</taxon>
        <taxon>Bacillati</taxon>
        <taxon>Actinomycetota</taxon>
        <taxon>Actinomycetes</taxon>
        <taxon>Kitasatosporales</taxon>
        <taxon>Streptomycetaceae</taxon>
        <taxon>Streptomyces</taxon>
    </lineage>
</organism>
<sequence length="149" mass="15599">MDDLDALARQQLDEARASAHGRSARLFLHDDRLRQTVIALVAGAALDEHNAPPAASLQVLRGRVRLTGAGGGQELMTGQVAMTPRERHGLLALEDSAVLLTAVTEIPAGARPSGARGDGPEIARDPAGPSRASPGLRLQNSESSHFSES</sequence>
<protein>
    <recommendedName>
        <fullName evidence="4">LuxR family transcriptional regulator</fullName>
    </recommendedName>
</protein>
<proteinExistence type="predicted"/>
<dbReference type="Gene3D" id="2.60.120.10">
    <property type="entry name" value="Jelly Rolls"/>
    <property type="match status" value="1"/>
</dbReference>
<keyword evidence="3" id="KW-1185">Reference proteome</keyword>
<evidence type="ECO:0008006" key="4">
    <source>
        <dbReference type="Google" id="ProtNLM"/>
    </source>
</evidence>